<keyword evidence="3" id="KW-1185">Reference proteome</keyword>
<feature type="domain" description="DUF5672" evidence="1">
    <location>
        <begin position="8"/>
        <end position="198"/>
    </location>
</feature>
<sequence>MKQFNFTKVESFDDSYFKDIQGYNALMLSDIFYSRFLKYKYILIHQLDAFVFKDELNYWCDQGFDYIGAPWMREYDYPNSFKALKRKIKYYFYRRFNVQENNFPSDKQLENQVGNGGFSLRRVQVFHDLCVNKQKMIQIYLNQNNHTFNEDVFWSIEVNRKRRILKIPRWKAGLKFSIELAPERAMRLNNNQLPFGCHAWDKYLDFWRDIFKAEGYNI</sequence>
<dbReference type="Pfam" id="PF18922">
    <property type="entry name" value="DUF5672"/>
    <property type="match status" value="1"/>
</dbReference>
<protein>
    <recommendedName>
        <fullName evidence="1">DUF5672 domain-containing protein</fullName>
    </recommendedName>
</protein>
<dbReference type="RefSeq" id="WP_139332352.1">
    <property type="nucleotide sequence ID" value="NZ_FTMG01000011.1"/>
</dbReference>
<proteinExistence type="predicted"/>
<reference evidence="2 3" key="1">
    <citation type="submission" date="2020-08" db="EMBL/GenBank/DDBJ databases">
        <title>Genomic Encyclopedia of Type Strains, Phase IV (KMG-V): Genome sequencing to study the core and pangenomes of soil and plant-associated prokaryotes.</title>
        <authorList>
            <person name="Whitman W."/>
        </authorList>
    </citation>
    <scope>NUCLEOTIDE SEQUENCE [LARGE SCALE GENOMIC DNA]</scope>
    <source>
        <strain evidence="2 3">ANJLi2</strain>
    </source>
</reference>
<accession>A0ABR6PNA4</accession>
<dbReference type="Proteomes" id="UP000541583">
    <property type="component" value="Unassembled WGS sequence"/>
</dbReference>
<evidence type="ECO:0000313" key="3">
    <source>
        <dbReference type="Proteomes" id="UP000541583"/>
    </source>
</evidence>
<dbReference type="EMBL" id="JACHCB010000011">
    <property type="protein sequence ID" value="MBB6111220.1"/>
    <property type="molecule type" value="Genomic_DNA"/>
</dbReference>
<evidence type="ECO:0000313" key="2">
    <source>
        <dbReference type="EMBL" id="MBB6111220.1"/>
    </source>
</evidence>
<comment type="caution">
    <text evidence="2">The sequence shown here is derived from an EMBL/GenBank/DDBJ whole genome shotgun (WGS) entry which is preliminary data.</text>
</comment>
<organism evidence="2 3">
    <name type="scientific">Mucilaginibacter lappiensis</name>
    <dbReference type="NCBI Taxonomy" id="354630"/>
    <lineage>
        <taxon>Bacteria</taxon>
        <taxon>Pseudomonadati</taxon>
        <taxon>Bacteroidota</taxon>
        <taxon>Sphingobacteriia</taxon>
        <taxon>Sphingobacteriales</taxon>
        <taxon>Sphingobacteriaceae</taxon>
        <taxon>Mucilaginibacter</taxon>
    </lineage>
</organism>
<evidence type="ECO:0000259" key="1">
    <source>
        <dbReference type="Pfam" id="PF18922"/>
    </source>
</evidence>
<name>A0ABR6PNA4_9SPHI</name>
<gene>
    <name evidence="2" type="ORF">HDF23_003988</name>
</gene>
<dbReference type="InterPro" id="IPR043729">
    <property type="entry name" value="DUF5672"/>
</dbReference>